<sequence>MKALLTILFLALLLVTGLSAFQHLRAQSAGRISYEASRRIDPSQLRVVINGQELRPGSPDFPADIPDVRTFAQTLSFAGDYAKETQEGGGLMIRTVDGPGGPGGAGGGRAPQTTNLGRPFEESTYLNLKDRTAATVLTVKKDDKASEYRADAPISKTEGWQLTEQTKKIAGYTCRKATVPFRKETYTVWVTTELPFTYSPIRELTPDKGVVLAVEGANEQFRASKVDLKAAVAEADVRPGARAQKVSPEELKDLRDKARADFRQRAMENFGGRN</sequence>
<proteinExistence type="predicted"/>
<feature type="region of interest" description="Disordered" evidence="1">
    <location>
        <begin position="93"/>
        <end position="117"/>
    </location>
</feature>
<evidence type="ECO:0000313" key="3">
    <source>
        <dbReference type="Proteomes" id="UP000248553"/>
    </source>
</evidence>
<reference evidence="3" key="1">
    <citation type="submission" date="2018-05" db="EMBL/GenBank/DDBJ databases">
        <authorList>
            <person name="Nie L."/>
        </authorList>
    </citation>
    <scope>NUCLEOTIDE SEQUENCE [LARGE SCALE GENOMIC DNA]</scope>
    <source>
        <strain evidence="3">NL</strain>
    </source>
</reference>
<protein>
    <recommendedName>
        <fullName evidence="4">GLPGLI family protein</fullName>
    </recommendedName>
</protein>
<feature type="compositionally biased region" description="Gly residues" evidence="1">
    <location>
        <begin position="98"/>
        <end position="109"/>
    </location>
</feature>
<dbReference type="EMBL" id="QHKM01000001">
    <property type="protein sequence ID" value="RAK70621.1"/>
    <property type="molecule type" value="Genomic_DNA"/>
</dbReference>
<accession>A0A328BVS7</accession>
<dbReference type="AlphaFoldDB" id="A0A328BVS7"/>
<gene>
    <name evidence="2" type="ORF">DLM85_07260</name>
</gene>
<dbReference type="NCBIfam" id="TIGR01200">
    <property type="entry name" value="GLPGLI"/>
    <property type="match status" value="1"/>
</dbReference>
<evidence type="ECO:0008006" key="4">
    <source>
        <dbReference type="Google" id="ProtNLM"/>
    </source>
</evidence>
<organism evidence="2 3">
    <name type="scientific">Hymenobacter edaphi</name>
    <dbReference type="NCBI Taxonomy" id="2211146"/>
    <lineage>
        <taxon>Bacteria</taxon>
        <taxon>Pseudomonadati</taxon>
        <taxon>Bacteroidota</taxon>
        <taxon>Cytophagia</taxon>
        <taxon>Cytophagales</taxon>
        <taxon>Hymenobacteraceae</taxon>
        <taxon>Hymenobacter</taxon>
    </lineage>
</organism>
<dbReference type="Pfam" id="PF22252">
    <property type="entry name" value="PNGase_F-II_N"/>
    <property type="match status" value="1"/>
</dbReference>
<dbReference type="RefSeq" id="WP_111477371.1">
    <property type="nucleotide sequence ID" value="NZ_QHKM01000001.1"/>
</dbReference>
<dbReference type="Proteomes" id="UP000248553">
    <property type="component" value="Unassembled WGS sequence"/>
</dbReference>
<dbReference type="OrthoDB" id="1440774at2"/>
<dbReference type="InterPro" id="IPR005901">
    <property type="entry name" value="GLPGLI"/>
</dbReference>
<name>A0A328BVS7_9BACT</name>
<comment type="caution">
    <text evidence="2">The sequence shown here is derived from an EMBL/GenBank/DDBJ whole genome shotgun (WGS) entry which is preliminary data.</text>
</comment>
<evidence type="ECO:0000256" key="1">
    <source>
        <dbReference type="SAM" id="MobiDB-lite"/>
    </source>
</evidence>
<evidence type="ECO:0000313" key="2">
    <source>
        <dbReference type="EMBL" id="RAK70621.1"/>
    </source>
</evidence>
<keyword evidence="3" id="KW-1185">Reference proteome</keyword>